<dbReference type="Pfam" id="PF20241">
    <property type="entry name" value="DUF6598"/>
    <property type="match status" value="1"/>
</dbReference>
<sequence length="384" mass="42806">MAADDDEELFLSAYLVDEEEEEEDNDAAAAKLERVNRRAAGDWDVQRILEHSAEKQRELCRQHQEQLIQQVPAGDEKRAAPPLLPMRHYGACLGGPELASSANVLAVRVTGSAAGYPVDVYGHVFVRDDLDGKRVYIFCRGRHNCQRINSKDEVLTLTGPSRGLLLRRHVHFEINLKSKSRQAEDDRDIARCCLMNDVTTSSSKVVRNRIAGRLCMVDLTYAPVHHAVEARVELKFDEILTTTRVSRRGNAIREWVPFSQVQSKEHPEFHGKVIVSITGVPEEIVLYDSEADGTVTAVSDEGFIQLSRCAVSVPICGRLSLKVTTGEHNVTSLVGRASGCDTFILRNTSYQLSGKVTWSLLYSPKVDGLPSLWFLPLESFSESM</sequence>
<dbReference type="InterPro" id="IPR046533">
    <property type="entry name" value="DUF6598"/>
</dbReference>
<gene>
    <name evidence="2" type="ORF">QYE76_058556</name>
</gene>
<dbReference type="AlphaFoldDB" id="A0AAD8T5U9"/>
<name>A0AAD8T5U9_LOLMU</name>
<proteinExistence type="predicted"/>
<protein>
    <recommendedName>
        <fullName evidence="1">DUF6598 domain-containing protein</fullName>
    </recommendedName>
</protein>
<organism evidence="2 3">
    <name type="scientific">Lolium multiflorum</name>
    <name type="common">Italian ryegrass</name>
    <name type="synonym">Lolium perenne subsp. multiflorum</name>
    <dbReference type="NCBI Taxonomy" id="4521"/>
    <lineage>
        <taxon>Eukaryota</taxon>
        <taxon>Viridiplantae</taxon>
        <taxon>Streptophyta</taxon>
        <taxon>Embryophyta</taxon>
        <taxon>Tracheophyta</taxon>
        <taxon>Spermatophyta</taxon>
        <taxon>Magnoliopsida</taxon>
        <taxon>Liliopsida</taxon>
        <taxon>Poales</taxon>
        <taxon>Poaceae</taxon>
        <taxon>BOP clade</taxon>
        <taxon>Pooideae</taxon>
        <taxon>Poodae</taxon>
        <taxon>Poeae</taxon>
        <taxon>Poeae Chloroplast Group 2 (Poeae type)</taxon>
        <taxon>Loliodinae</taxon>
        <taxon>Loliinae</taxon>
        <taxon>Lolium</taxon>
    </lineage>
</organism>
<evidence type="ECO:0000259" key="1">
    <source>
        <dbReference type="Pfam" id="PF20241"/>
    </source>
</evidence>
<feature type="domain" description="DUF6598" evidence="1">
    <location>
        <begin position="102"/>
        <end position="332"/>
    </location>
</feature>
<dbReference type="Proteomes" id="UP001231189">
    <property type="component" value="Unassembled WGS sequence"/>
</dbReference>
<dbReference type="PANTHER" id="PTHR33065:SF163">
    <property type="entry name" value="OS05G0112700 PROTEIN"/>
    <property type="match status" value="1"/>
</dbReference>
<evidence type="ECO:0000313" key="3">
    <source>
        <dbReference type="Proteomes" id="UP001231189"/>
    </source>
</evidence>
<comment type="caution">
    <text evidence="2">The sequence shown here is derived from an EMBL/GenBank/DDBJ whole genome shotgun (WGS) entry which is preliminary data.</text>
</comment>
<keyword evidence="3" id="KW-1185">Reference proteome</keyword>
<reference evidence="2" key="1">
    <citation type="submission" date="2023-07" db="EMBL/GenBank/DDBJ databases">
        <title>A chromosome-level genome assembly of Lolium multiflorum.</title>
        <authorList>
            <person name="Chen Y."/>
            <person name="Copetti D."/>
            <person name="Kolliker R."/>
            <person name="Studer B."/>
        </authorList>
    </citation>
    <scope>NUCLEOTIDE SEQUENCE</scope>
    <source>
        <strain evidence="2">02402/16</strain>
        <tissue evidence="2">Leaf</tissue>
    </source>
</reference>
<dbReference type="EMBL" id="JAUUTY010000003">
    <property type="protein sequence ID" value="KAK1670397.1"/>
    <property type="molecule type" value="Genomic_DNA"/>
</dbReference>
<dbReference type="PANTHER" id="PTHR33065">
    <property type="entry name" value="OS07G0486400 PROTEIN"/>
    <property type="match status" value="1"/>
</dbReference>
<accession>A0AAD8T5U9</accession>
<evidence type="ECO:0000313" key="2">
    <source>
        <dbReference type="EMBL" id="KAK1670397.1"/>
    </source>
</evidence>